<dbReference type="EMBL" id="QFQP01000002">
    <property type="protein sequence ID" value="PZR17327.1"/>
    <property type="molecule type" value="Genomic_DNA"/>
</dbReference>
<protein>
    <submittedName>
        <fullName evidence="1">Uncharacterized protein</fullName>
    </submittedName>
</protein>
<dbReference type="Proteomes" id="UP000249061">
    <property type="component" value="Unassembled WGS sequence"/>
</dbReference>
<accession>A0A2W5TTJ4</accession>
<evidence type="ECO:0000313" key="1">
    <source>
        <dbReference type="EMBL" id="PZR17327.1"/>
    </source>
</evidence>
<sequence>MTSVHRSLVLALGDEQCTRELGDAETMPPAAWAAGVERVRAARYGMLPRWEAWRRLGHDMAQRLIHADESRLLLESMRLLPLQRAFASVVVPIAERLRRPLELDFLPTPDGGVVVVRGSIVLHPAVWQGSFEGLIAEIRGRWSVALLQLGPQRIAMLITRY</sequence>
<evidence type="ECO:0000313" key="2">
    <source>
        <dbReference type="Proteomes" id="UP000249061"/>
    </source>
</evidence>
<organism evidence="1 2">
    <name type="scientific">Archangium gephyra</name>
    <dbReference type="NCBI Taxonomy" id="48"/>
    <lineage>
        <taxon>Bacteria</taxon>
        <taxon>Pseudomonadati</taxon>
        <taxon>Myxococcota</taxon>
        <taxon>Myxococcia</taxon>
        <taxon>Myxococcales</taxon>
        <taxon>Cystobacterineae</taxon>
        <taxon>Archangiaceae</taxon>
        <taxon>Archangium</taxon>
    </lineage>
</organism>
<comment type="caution">
    <text evidence="1">The sequence shown here is derived from an EMBL/GenBank/DDBJ whole genome shotgun (WGS) entry which is preliminary data.</text>
</comment>
<name>A0A2W5TTJ4_9BACT</name>
<reference evidence="1 2" key="1">
    <citation type="submission" date="2017-08" db="EMBL/GenBank/DDBJ databases">
        <title>Infants hospitalized years apart are colonized by the same room-sourced microbial strains.</title>
        <authorList>
            <person name="Brooks B."/>
            <person name="Olm M.R."/>
            <person name="Firek B.A."/>
            <person name="Baker R."/>
            <person name="Thomas B.C."/>
            <person name="Morowitz M.J."/>
            <person name="Banfield J.F."/>
        </authorList>
    </citation>
    <scope>NUCLEOTIDE SEQUENCE [LARGE SCALE GENOMIC DNA]</scope>
    <source>
        <strain evidence="1">S2_003_000_R2_14</strain>
    </source>
</reference>
<gene>
    <name evidence="1" type="ORF">DI536_03095</name>
</gene>
<dbReference type="AlphaFoldDB" id="A0A2W5TTJ4"/>
<proteinExistence type="predicted"/>